<keyword evidence="8 14" id="KW-0227">DNA damage</keyword>
<dbReference type="GO" id="GO:0000701">
    <property type="term" value="F:purine-specific mismatch base pair DNA N-glycosylase activity"/>
    <property type="evidence" value="ECO:0007669"/>
    <property type="project" value="UniProtKB-EC"/>
</dbReference>
<evidence type="ECO:0000256" key="12">
    <source>
        <dbReference type="ARBA" id="ARBA00023204"/>
    </source>
</evidence>
<dbReference type="SUPFAM" id="SSF55811">
    <property type="entry name" value="Nudix"/>
    <property type="match status" value="1"/>
</dbReference>
<evidence type="ECO:0000256" key="3">
    <source>
        <dbReference type="ARBA" id="ARBA00008343"/>
    </source>
</evidence>
<organism evidence="16 17">
    <name type="scientific">Sphingomicrobium lutaoense</name>
    <dbReference type="NCBI Taxonomy" id="515949"/>
    <lineage>
        <taxon>Bacteria</taxon>
        <taxon>Pseudomonadati</taxon>
        <taxon>Pseudomonadota</taxon>
        <taxon>Alphaproteobacteria</taxon>
        <taxon>Sphingomonadales</taxon>
        <taxon>Sphingomonadaceae</taxon>
        <taxon>Sphingomicrobium</taxon>
    </lineage>
</organism>
<proteinExistence type="inferred from homology"/>
<dbReference type="Pfam" id="PF14815">
    <property type="entry name" value="NUDIX_4"/>
    <property type="match status" value="1"/>
</dbReference>
<keyword evidence="13 14" id="KW-0326">Glycosidase</keyword>
<dbReference type="InterPro" id="IPR044298">
    <property type="entry name" value="MIG/MutY"/>
</dbReference>
<dbReference type="SUPFAM" id="SSF48150">
    <property type="entry name" value="DNA-glycosylase"/>
    <property type="match status" value="1"/>
</dbReference>
<dbReference type="Gene3D" id="1.10.1670.10">
    <property type="entry name" value="Helix-hairpin-Helix base-excision DNA repair enzymes (C-terminal)"/>
    <property type="match status" value="1"/>
</dbReference>
<dbReference type="Gene3D" id="3.90.79.10">
    <property type="entry name" value="Nucleoside Triphosphate Pyrophosphohydrolase"/>
    <property type="match status" value="1"/>
</dbReference>
<dbReference type="Proteomes" id="UP000578569">
    <property type="component" value="Unassembled WGS sequence"/>
</dbReference>
<reference evidence="16 17" key="1">
    <citation type="submission" date="2020-08" db="EMBL/GenBank/DDBJ databases">
        <title>Genomic Encyclopedia of Type Strains, Phase IV (KMG-IV): sequencing the most valuable type-strain genomes for metagenomic binning, comparative biology and taxonomic classification.</title>
        <authorList>
            <person name="Goeker M."/>
        </authorList>
    </citation>
    <scope>NUCLEOTIDE SEQUENCE [LARGE SCALE GENOMIC DNA]</scope>
    <source>
        <strain evidence="16 17">DSM 24194</strain>
    </source>
</reference>
<dbReference type="CDD" id="cd00056">
    <property type="entry name" value="ENDO3c"/>
    <property type="match status" value="1"/>
</dbReference>
<dbReference type="GO" id="GO:0035485">
    <property type="term" value="F:adenine/guanine mispair binding"/>
    <property type="evidence" value="ECO:0007669"/>
    <property type="project" value="TreeGrafter"/>
</dbReference>
<evidence type="ECO:0000256" key="10">
    <source>
        <dbReference type="ARBA" id="ARBA00023004"/>
    </source>
</evidence>
<dbReference type="GO" id="GO:0046872">
    <property type="term" value="F:metal ion binding"/>
    <property type="evidence" value="ECO:0007669"/>
    <property type="project" value="UniProtKB-UniRule"/>
</dbReference>
<dbReference type="GO" id="GO:0051539">
    <property type="term" value="F:4 iron, 4 sulfur cluster binding"/>
    <property type="evidence" value="ECO:0007669"/>
    <property type="project" value="UniProtKB-UniRule"/>
</dbReference>
<dbReference type="InterPro" id="IPR015797">
    <property type="entry name" value="NUDIX_hydrolase-like_dom_sf"/>
</dbReference>
<evidence type="ECO:0000256" key="14">
    <source>
        <dbReference type="RuleBase" id="RU365096"/>
    </source>
</evidence>
<accession>A0A839Z328</accession>
<dbReference type="PROSITE" id="PS00764">
    <property type="entry name" value="ENDONUCLEASE_III_1"/>
    <property type="match status" value="1"/>
</dbReference>
<dbReference type="GO" id="GO:0006298">
    <property type="term" value="P:mismatch repair"/>
    <property type="evidence" value="ECO:0007669"/>
    <property type="project" value="TreeGrafter"/>
</dbReference>
<keyword evidence="9 16" id="KW-0378">Hydrolase</keyword>
<dbReference type="Gene3D" id="1.10.340.30">
    <property type="entry name" value="Hypothetical protein, domain 2"/>
    <property type="match status" value="1"/>
</dbReference>
<evidence type="ECO:0000256" key="8">
    <source>
        <dbReference type="ARBA" id="ARBA00022763"/>
    </source>
</evidence>
<dbReference type="RefSeq" id="WP_183933733.1">
    <property type="nucleotide sequence ID" value="NZ_JACICF010000001.1"/>
</dbReference>
<gene>
    <name evidence="16" type="ORF">FHS50_001500</name>
</gene>
<dbReference type="PROSITE" id="PS01155">
    <property type="entry name" value="ENDONUCLEASE_III_2"/>
    <property type="match status" value="1"/>
</dbReference>
<dbReference type="Pfam" id="PF00730">
    <property type="entry name" value="HhH-GPD"/>
    <property type="match status" value="1"/>
</dbReference>
<evidence type="ECO:0000256" key="5">
    <source>
        <dbReference type="ARBA" id="ARBA00022023"/>
    </source>
</evidence>
<keyword evidence="6" id="KW-0004">4Fe-4S</keyword>
<dbReference type="PANTHER" id="PTHR42944:SF1">
    <property type="entry name" value="ADENINE DNA GLYCOSYLASE"/>
    <property type="match status" value="1"/>
</dbReference>
<evidence type="ECO:0000256" key="2">
    <source>
        <dbReference type="ARBA" id="ARBA00002933"/>
    </source>
</evidence>
<evidence type="ECO:0000256" key="11">
    <source>
        <dbReference type="ARBA" id="ARBA00023014"/>
    </source>
</evidence>
<protein>
    <recommendedName>
        <fullName evidence="5 14">Adenine DNA glycosylase</fullName>
        <ecNumber evidence="4 14">3.2.2.31</ecNumber>
    </recommendedName>
</protein>
<dbReference type="InterPro" id="IPR029119">
    <property type="entry name" value="MutY_C"/>
</dbReference>
<keyword evidence="10 14" id="KW-0408">Iron</keyword>
<evidence type="ECO:0000256" key="9">
    <source>
        <dbReference type="ARBA" id="ARBA00022801"/>
    </source>
</evidence>
<evidence type="ECO:0000256" key="1">
    <source>
        <dbReference type="ARBA" id="ARBA00000843"/>
    </source>
</evidence>
<dbReference type="EC" id="3.2.2.31" evidence="4 14"/>
<comment type="catalytic activity">
    <reaction evidence="1 14">
        <text>Hydrolyzes free adenine bases from 7,8-dihydro-8-oxoguanine:adenine mismatched double-stranded DNA, leaving an apurinic site.</text>
        <dbReference type="EC" id="3.2.2.31"/>
    </reaction>
</comment>
<comment type="similarity">
    <text evidence="3 14">Belongs to the Nth/MutY family.</text>
</comment>
<sequence>MPANRQIALLDHYRQSARDLPWRYPPGHDGPRDPYRVWLSEIMLQQTSVATVTTRFARFLERWPTVEALAAAPLDDLLAEWAGLGYYARARNLHACAQAVVAMGGFPDSEAALRQLPGIGDYSAAAIAAIAFGRPATVIDTNVERVIARLHALDRPVRSDRKRIRALADDLYSGAPAGEMAQALMDLGATICRPANPACHLCPLSTDCAAYASGDPASFPPRPPKKVRPERFGTAWWIRRDDRLFLVRRPARGMLGGMAALPGPEWQDGAPPACKAVSVRHVFTHFALTLRIEERDDPSGLEGWWHPLDRLDEAGLPTLYARAAERMLA</sequence>
<keyword evidence="11" id="KW-0411">Iron-sulfur</keyword>
<evidence type="ECO:0000256" key="7">
    <source>
        <dbReference type="ARBA" id="ARBA00022723"/>
    </source>
</evidence>
<dbReference type="InterPro" id="IPR004035">
    <property type="entry name" value="Endouclease-III_FeS-bd_BS"/>
</dbReference>
<dbReference type="InterPro" id="IPR004036">
    <property type="entry name" value="Endonuclease-III-like_CS2"/>
</dbReference>
<evidence type="ECO:0000259" key="15">
    <source>
        <dbReference type="SMART" id="SM00478"/>
    </source>
</evidence>
<dbReference type="InterPro" id="IPR023170">
    <property type="entry name" value="HhH_base_excis_C"/>
</dbReference>
<dbReference type="SMART" id="SM00525">
    <property type="entry name" value="FES"/>
    <property type="match status" value="1"/>
</dbReference>
<dbReference type="GO" id="GO:0034039">
    <property type="term" value="F:8-oxo-7,8-dihydroguanine DNA N-glycosylase activity"/>
    <property type="evidence" value="ECO:0007669"/>
    <property type="project" value="TreeGrafter"/>
</dbReference>
<dbReference type="InterPro" id="IPR003651">
    <property type="entry name" value="Endonuclease3_FeS-loop_motif"/>
</dbReference>
<evidence type="ECO:0000256" key="6">
    <source>
        <dbReference type="ARBA" id="ARBA00022485"/>
    </source>
</evidence>
<dbReference type="InterPro" id="IPR003265">
    <property type="entry name" value="HhH-GPD_domain"/>
</dbReference>
<dbReference type="EMBL" id="JACICF010000001">
    <property type="protein sequence ID" value="MBB3764477.1"/>
    <property type="molecule type" value="Genomic_DNA"/>
</dbReference>
<dbReference type="CDD" id="cd03431">
    <property type="entry name" value="NUDIX_DNA_Glycosylase_C-MutY"/>
    <property type="match status" value="1"/>
</dbReference>
<feature type="domain" description="HhH-GPD" evidence="15">
    <location>
        <begin position="43"/>
        <end position="190"/>
    </location>
</feature>
<dbReference type="GO" id="GO:0032357">
    <property type="term" value="F:oxidized purine DNA binding"/>
    <property type="evidence" value="ECO:0007669"/>
    <property type="project" value="TreeGrafter"/>
</dbReference>
<comment type="cofactor">
    <cofactor evidence="14">
        <name>[4Fe-4S] cluster</name>
        <dbReference type="ChEBI" id="CHEBI:49883"/>
    </cofactor>
    <text evidence="14">Binds 1 [4Fe-4S] cluster.</text>
</comment>
<comment type="function">
    <text evidence="2">Adenine glycosylase active on G-A mispairs. MutY also corrects error-prone DNA synthesis past GO lesions which are due to the oxidatively damaged form of guanine: 7,8-dihydro-8-oxoguanine (8-oxo-dGTP).</text>
</comment>
<dbReference type="SMART" id="SM00478">
    <property type="entry name" value="ENDO3c"/>
    <property type="match status" value="1"/>
</dbReference>
<keyword evidence="17" id="KW-1185">Reference proteome</keyword>
<name>A0A839Z328_9SPHN</name>
<dbReference type="AlphaFoldDB" id="A0A839Z328"/>
<evidence type="ECO:0000313" key="17">
    <source>
        <dbReference type="Proteomes" id="UP000578569"/>
    </source>
</evidence>
<comment type="caution">
    <text evidence="16">The sequence shown here is derived from an EMBL/GenBank/DDBJ whole genome shotgun (WGS) entry which is preliminary data.</text>
</comment>
<evidence type="ECO:0000256" key="13">
    <source>
        <dbReference type="ARBA" id="ARBA00023295"/>
    </source>
</evidence>
<dbReference type="InterPro" id="IPR011257">
    <property type="entry name" value="DNA_glycosylase"/>
</dbReference>
<dbReference type="PANTHER" id="PTHR42944">
    <property type="entry name" value="ADENINE DNA GLYCOSYLASE"/>
    <property type="match status" value="1"/>
</dbReference>
<dbReference type="GO" id="GO:0006284">
    <property type="term" value="P:base-excision repair"/>
    <property type="evidence" value="ECO:0007669"/>
    <property type="project" value="UniProtKB-UniRule"/>
</dbReference>
<keyword evidence="7" id="KW-0479">Metal-binding</keyword>
<evidence type="ECO:0000256" key="4">
    <source>
        <dbReference type="ARBA" id="ARBA00012045"/>
    </source>
</evidence>
<keyword evidence="12" id="KW-0234">DNA repair</keyword>
<evidence type="ECO:0000313" key="16">
    <source>
        <dbReference type="EMBL" id="MBB3764477.1"/>
    </source>
</evidence>